<organism evidence="2 3">
    <name type="scientific">Fasciola hepatica</name>
    <name type="common">Liver fluke</name>
    <dbReference type="NCBI Taxonomy" id="6192"/>
    <lineage>
        <taxon>Eukaryota</taxon>
        <taxon>Metazoa</taxon>
        <taxon>Spiralia</taxon>
        <taxon>Lophotrochozoa</taxon>
        <taxon>Platyhelminthes</taxon>
        <taxon>Trematoda</taxon>
        <taxon>Digenea</taxon>
        <taxon>Plagiorchiida</taxon>
        <taxon>Echinostomata</taxon>
        <taxon>Echinostomatoidea</taxon>
        <taxon>Fasciolidae</taxon>
        <taxon>Fasciola</taxon>
    </lineage>
</organism>
<protein>
    <submittedName>
        <fullName evidence="2">Uncharacterized protein</fullName>
    </submittedName>
</protein>
<evidence type="ECO:0000313" key="3">
    <source>
        <dbReference type="Proteomes" id="UP000230066"/>
    </source>
</evidence>
<feature type="region of interest" description="Disordered" evidence="1">
    <location>
        <begin position="268"/>
        <end position="287"/>
    </location>
</feature>
<feature type="region of interest" description="Disordered" evidence="1">
    <location>
        <begin position="927"/>
        <end position="1017"/>
    </location>
</feature>
<dbReference type="EMBL" id="JXXN02003659">
    <property type="protein sequence ID" value="THD21310.1"/>
    <property type="molecule type" value="Genomic_DNA"/>
</dbReference>
<reference evidence="2" key="1">
    <citation type="submission" date="2019-03" db="EMBL/GenBank/DDBJ databases">
        <title>Improved annotation for the trematode Fasciola hepatica.</title>
        <authorList>
            <person name="Choi Y.-J."/>
            <person name="Martin J."/>
            <person name="Mitreva M."/>
        </authorList>
    </citation>
    <scope>NUCLEOTIDE SEQUENCE [LARGE SCALE GENOMIC DNA]</scope>
</reference>
<gene>
    <name evidence="2" type="ORF">D915_007896</name>
</gene>
<evidence type="ECO:0000313" key="2">
    <source>
        <dbReference type="EMBL" id="THD21310.1"/>
    </source>
</evidence>
<feature type="region of interest" description="Disordered" evidence="1">
    <location>
        <begin position="188"/>
        <end position="212"/>
    </location>
</feature>
<dbReference type="AlphaFoldDB" id="A0A4E0RYA5"/>
<accession>A0A4E0RYA5</accession>
<feature type="compositionally biased region" description="Acidic residues" evidence="1">
    <location>
        <begin position="989"/>
        <end position="1010"/>
    </location>
</feature>
<evidence type="ECO:0000256" key="1">
    <source>
        <dbReference type="SAM" id="MobiDB-lite"/>
    </source>
</evidence>
<dbReference type="Proteomes" id="UP000230066">
    <property type="component" value="Unassembled WGS sequence"/>
</dbReference>
<sequence>MWRQLHAVHVAKTESNSSPESGISLDPSPIPSNFNAHGFGRFSPPSVGESCVGGGGGGSLYSATSTVLNAPSTASPTELTSLVDMKEHICPTPWSFSMSSPEKPDSTGFPTGSNGGVPQLDTLFDEYLFDRTVYGSSGSDDVYALHADVPSHKSAINRVVDTNDCGSYTVMTPGPVQAVYNTSFNPVARNSQSRGKRGNCATNGAPTKLRRSLTSNAVRSGDQSFGPVPDSALSQPADVQFQSTMSDPYRSSLTGTELSLPGVHRVLSQPPVHPGSNPANARSDTCKMSDTHERVGAVSTTGSRFHNLAARTTLCVSALCLVALDPSVLTSKTIGSESTGTGTGTGTARRLLTISSSLGSSFSSWINCTLYLVQWLVALLFCFWAWKRGTVRTATGRSSRRWRRSVIAISDLAAARAHWVKANNAINQGAMNLSVKNLHQCLVDLAQPLPLMTIQNGFGNKLISWSSLSLSLANLCCIRIPFFVCRTGYNRLSGYFFHTRSFVSSTSNEAPSLTAAMVRSRLLELCVLERHHSVRSAQMAVDRLSFAHLLVRCCHEFLDAPTDGNPDQWARKGVVLALAVGHVLESPRLCRLILRWTSNRIVKCNDRHAVSFWCHIAANPSCVEILTNQARSLTLSPVVVFGSTTLYRLTDRLRNALQKQLTTLCLQSMLYASSRCELDELRASVESLLILIPCTSPMSKYDSNRQEGHDLFEGITNAGTVMSDRNRWWSELFFAVWLQRYGSDPVFHSQVASSALQFESPPTTVLECPHTGILARALWLLFGAPTCEVTSAKQACRLLKKSIQSAACITRSTAEDFIDPFQITAWHWLALDRVLSIVIDSLMPADDSVDGKHHNTNVDRGSLVPCLTTTLHLLRQLSAPLWCPCTFEQPRWIKKRLSYAETVHRLVLGANPVRTRLALLQYQQTTLNRPPSPLDREDTEVPRASAALPLNFRRASTPSQDSGLEMLDRTTEDTSLSDSDPMHVHEGDDSSSDAEEEDYEYDDEEEENTDDGVGGVWDRHRADDSALPDETRGLLPGKCDKFDATVHTVLMGQGAGLSGCVSVTQSIIL</sequence>
<keyword evidence="3" id="KW-1185">Reference proteome</keyword>
<comment type="caution">
    <text evidence="2">The sequence shown here is derived from an EMBL/GenBank/DDBJ whole genome shotgun (WGS) entry which is preliminary data.</text>
</comment>
<name>A0A4E0RYA5_FASHE</name>
<proteinExistence type="predicted"/>
<feature type="region of interest" description="Disordered" evidence="1">
    <location>
        <begin position="1"/>
        <end position="25"/>
    </location>
</feature>
<feature type="region of interest" description="Disordered" evidence="1">
    <location>
        <begin position="218"/>
        <end position="237"/>
    </location>
</feature>